<reference evidence="1 2" key="1">
    <citation type="submission" date="2017-03" db="EMBL/GenBank/DDBJ databases">
        <authorList>
            <person name="Afonso C.L."/>
            <person name="Miller P.J."/>
            <person name="Scott M.A."/>
            <person name="Spackman E."/>
            <person name="Goraichik I."/>
            <person name="Dimitrov K.M."/>
            <person name="Suarez D.L."/>
            <person name="Swayne D.E."/>
        </authorList>
    </citation>
    <scope>NUCLEOTIDE SEQUENCE [LARGE SCALE GENOMIC DNA]</scope>
    <source>
        <strain evidence="1 2">DNF00076</strain>
    </source>
</reference>
<comment type="caution">
    <text evidence="1">The sequence shown here is derived from an EMBL/GenBank/DDBJ whole genome shotgun (WGS) entry which is preliminary data.</text>
</comment>
<organism evidence="1 2">
    <name type="scientific">Hoylesella timonensis</name>
    <dbReference type="NCBI Taxonomy" id="386414"/>
    <lineage>
        <taxon>Bacteria</taxon>
        <taxon>Pseudomonadati</taxon>
        <taxon>Bacteroidota</taxon>
        <taxon>Bacteroidia</taxon>
        <taxon>Bacteroidales</taxon>
        <taxon>Prevotellaceae</taxon>
        <taxon>Hoylesella</taxon>
    </lineage>
</organism>
<sequence length="243" mass="27015">MRKFRIIIDEICDRAKVAGFDTEPIKDCKGRAQLLMTIHQNFYLLYPEVIGLDLLKEMYSEEELNRQHIYTCGHVDITRPPKNHVILCGNARAFMSGVMVYAYDNANAYCWGNSTCIAAGTAHVTLKDTSRGIADGECMVECADYSILSARGKTKVIARNLSRVSVTGACEVEAMDYVDILCEDTELHEGECPKITLKDFAVARHNGSLAISFDEKAKAIAIDMPKSLVTIGTSCNYTKQERP</sequence>
<protein>
    <submittedName>
        <fullName evidence="1">Uncharacterized protein</fullName>
    </submittedName>
</protein>
<name>A0A2K0XC17_9BACT</name>
<dbReference type="EMBL" id="NBAX01000013">
    <property type="protein sequence ID" value="PNP92064.1"/>
    <property type="molecule type" value="Genomic_DNA"/>
</dbReference>
<accession>A0A2K0XC17</accession>
<dbReference type="Proteomes" id="UP000236634">
    <property type="component" value="Unassembled WGS sequence"/>
</dbReference>
<dbReference type="RefSeq" id="WP_103004157.1">
    <property type="nucleotide sequence ID" value="NZ_NBAX01000013.1"/>
</dbReference>
<gene>
    <name evidence="1" type="ORF">BFS16_12070</name>
</gene>
<proteinExistence type="predicted"/>
<evidence type="ECO:0000313" key="1">
    <source>
        <dbReference type="EMBL" id="PNP92064.1"/>
    </source>
</evidence>
<evidence type="ECO:0000313" key="2">
    <source>
        <dbReference type="Proteomes" id="UP000236634"/>
    </source>
</evidence>
<dbReference type="AlphaFoldDB" id="A0A2K0XC17"/>